<feature type="transmembrane region" description="Helical" evidence="8">
    <location>
        <begin position="75"/>
        <end position="99"/>
    </location>
</feature>
<dbReference type="Pfam" id="PF07714">
    <property type="entry name" value="PK_Tyr_Ser-Thr"/>
    <property type="match status" value="1"/>
</dbReference>
<evidence type="ECO:0000256" key="1">
    <source>
        <dbReference type="ARBA" id="ARBA00022527"/>
    </source>
</evidence>
<dbReference type="InterPro" id="IPR006886">
    <property type="entry name" value="RNA_pol_III_Rpc5"/>
</dbReference>
<keyword evidence="4" id="KW-0418">Kinase</keyword>
<keyword evidence="8" id="KW-0812">Transmembrane</keyword>
<dbReference type="InterPro" id="IPR000719">
    <property type="entry name" value="Prot_kinase_dom"/>
</dbReference>
<evidence type="ECO:0000259" key="10">
    <source>
        <dbReference type="PROSITE" id="PS50011"/>
    </source>
</evidence>
<feature type="region of interest" description="Disordered" evidence="7">
    <location>
        <begin position="439"/>
        <end position="507"/>
    </location>
</feature>
<feature type="compositionally biased region" description="Basic and acidic residues" evidence="7">
    <location>
        <begin position="448"/>
        <end position="463"/>
    </location>
</feature>
<keyword evidence="1" id="KW-0723">Serine/threonine-protein kinase</keyword>
<feature type="binding site" evidence="6">
    <location>
        <position position="186"/>
    </location>
    <ligand>
        <name>ATP</name>
        <dbReference type="ChEBI" id="CHEBI:30616"/>
    </ligand>
</feature>
<sequence>MKLFMFLLLIPIWVCSFPLFAAPLDDMYPEPPVAYPLLPTQKDPFFKSSSDLLAHSPADVVEVKVVHHQNSNKNLVIALVVSSSLLAAICLLLFCFSVYRLNKLKKYNAERDYSSDTTKGIPFRPILEKLSSSKICVKKGSIAAIEYQLLVAATNNFGKGHILGEGGSGHVYKARFSEDFNAAVKKIYAGGKETEKEFKNEVELLSKIQHQNIISLIGYCIHGEARFLVYEMMENGSLDFHLHGPSHKSKLSWHQRMKIALDIARGLEYLHEHCNPPVIHRDLKTSNILLDSNFNAKISDFVLAITGGNSNKTNIKVSGTLGYVAPEYLLDGKLTDKSDVYAFGVILLELLTGRRPVERVAEGQCQSIVTWAMPQLTNRSRLPNIVDPAIKDTMDLKHLYQVAAIAVLCVQQEPSYRPLITDVLHSFIPLVPVDLGGSTKTSDSVELPSKEADSFHLPEKEEPGTVPEHANDTAEMDIEVKPGQNANSEVKKEETDDLMETEERREDVTDAEDKIIRVIDVYFAPCFDPDTQYPLRPLWRPYELEERCEAVRVKPASSELEVDLAVDVNSKNYDSGADPRLHTKKQTLSSSWKPPYTSGLAAGVLTGNKACIYLLEAQSLFSF</sequence>
<keyword evidence="12" id="KW-1185">Reference proteome</keyword>
<dbReference type="InterPro" id="IPR001245">
    <property type="entry name" value="Ser-Thr/Tyr_kinase_cat_dom"/>
</dbReference>
<evidence type="ECO:0000256" key="2">
    <source>
        <dbReference type="ARBA" id="ARBA00022679"/>
    </source>
</evidence>
<comment type="caution">
    <text evidence="11">The sequence shown here is derived from an EMBL/GenBank/DDBJ whole genome shotgun (WGS) entry which is preliminary data.</text>
</comment>
<dbReference type="Gene3D" id="3.30.200.20">
    <property type="entry name" value="Phosphorylase Kinase, domain 1"/>
    <property type="match status" value="1"/>
</dbReference>
<dbReference type="CDD" id="cd14066">
    <property type="entry name" value="STKc_IRAK"/>
    <property type="match status" value="1"/>
</dbReference>
<dbReference type="InterPro" id="IPR017441">
    <property type="entry name" value="Protein_kinase_ATP_BS"/>
</dbReference>
<evidence type="ECO:0000256" key="3">
    <source>
        <dbReference type="ARBA" id="ARBA00022741"/>
    </source>
</evidence>
<feature type="signal peptide" evidence="9">
    <location>
        <begin position="1"/>
        <end position="16"/>
    </location>
</feature>
<dbReference type="InterPro" id="IPR011009">
    <property type="entry name" value="Kinase-like_dom_sf"/>
</dbReference>
<name>A0ABR0DAQ8_9LAMI</name>
<dbReference type="SUPFAM" id="SSF56112">
    <property type="entry name" value="Protein kinase-like (PK-like)"/>
    <property type="match status" value="1"/>
</dbReference>
<keyword evidence="5 6" id="KW-0067">ATP-binding</keyword>
<dbReference type="Gene3D" id="1.10.510.10">
    <property type="entry name" value="Transferase(Phosphotransferase) domain 1"/>
    <property type="match status" value="1"/>
</dbReference>
<evidence type="ECO:0000313" key="11">
    <source>
        <dbReference type="EMBL" id="KAK4485798.1"/>
    </source>
</evidence>
<keyword evidence="9" id="KW-0732">Signal</keyword>
<dbReference type="Pfam" id="PF04801">
    <property type="entry name" value="RPC5"/>
    <property type="match status" value="1"/>
</dbReference>
<evidence type="ECO:0000256" key="7">
    <source>
        <dbReference type="SAM" id="MobiDB-lite"/>
    </source>
</evidence>
<keyword evidence="8" id="KW-1133">Transmembrane helix</keyword>
<dbReference type="PROSITE" id="PS50011">
    <property type="entry name" value="PROTEIN_KINASE_DOM"/>
    <property type="match status" value="1"/>
</dbReference>
<dbReference type="EMBL" id="JAYDYQ010002533">
    <property type="protein sequence ID" value="KAK4485798.1"/>
    <property type="molecule type" value="Genomic_DNA"/>
</dbReference>
<dbReference type="PANTHER" id="PTHR47989">
    <property type="entry name" value="OS01G0750732 PROTEIN"/>
    <property type="match status" value="1"/>
</dbReference>
<evidence type="ECO:0000256" key="5">
    <source>
        <dbReference type="ARBA" id="ARBA00022840"/>
    </source>
</evidence>
<dbReference type="InterPro" id="IPR008271">
    <property type="entry name" value="Ser/Thr_kinase_AS"/>
</dbReference>
<dbReference type="PANTHER" id="PTHR47989:SF27">
    <property type="entry name" value="PROTEIN KINASE DOMAIN-CONTAINING PROTEIN"/>
    <property type="match status" value="1"/>
</dbReference>
<proteinExistence type="predicted"/>
<keyword evidence="8" id="KW-0472">Membrane</keyword>
<evidence type="ECO:0000256" key="4">
    <source>
        <dbReference type="ARBA" id="ARBA00022777"/>
    </source>
</evidence>
<evidence type="ECO:0000313" key="12">
    <source>
        <dbReference type="Proteomes" id="UP001291926"/>
    </source>
</evidence>
<evidence type="ECO:0000256" key="8">
    <source>
        <dbReference type="SAM" id="Phobius"/>
    </source>
</evidence>
<evidence type="ECO:0000256" key="9">
    <source>
        <dbReference type="SAM" id="SignalP"/>
    </source>
</evidence>
<gene>
    <name evidence="11" type="ORF">RD792_008445</name>
</gene>
<dbReference type="PROSITE" id="PS00107">
    <property type="entry name" value="PROTEIN_KINASE_ATP"/>
    <property type="match status" value="1"/>
</dbReference>
<protein>
    <recommendedName>
        <fullName evidence="10">Protein kinase domain-containing protein</fullName>
    </recommendedName>
</protein>
<dbReference type="Proteomes" id="UP001291926">
    <property type="component" value="Unassembled WGS sequence"/>
</dbReference>
<dbReference type="PROSITE" id="PS00108">
    <property type="entry name" value="PROTEIN_KINASE_ST"/>
    <property type="match status" value="1"/>
</dbReference>
<keyword evidence="2" id="KW-0808">Transferase</keyword>
<keyword evidence="3 6" id="KW-0547">Nucleotide-binding</keyword>
<organism evidence="11 12">
    <name type="scientific">Penstemon davidsonii</name>
    <dbReference type="NCBI Taxonomy" id="160366"/>
    <lineage>
        <taxon>Eukaryota</taxon>
        <taxon>Viridiplantae</taxon>
        <taxon>Streptophyta</taxon>
        <taxon>Embryophyta</taxon>
        <taxon>Tracheophyta</taxon>
        <taxon>Spermatophyta</taxon>
        <taxon>Magnoliopsida</taxon>
        <taxon>eudicotyledons</taxon>
        <taxon>Gunneridae</taxon>
        <taxon>Pentapetalae</taxon>
        <taxon>asterids</taxon>
        <taxon>lamiids</taxon>
        <taxon>Lamiales</taxon>
        <taxon>Plantaginaceae</taxon>
        <taxon>Cheloneae</taxon>
        <taxon>Penstemon</taxon>
    </lineage>
</organism>
<accession>A0ABR0DAQ8</accession>
<feature type="chain" id="PRO_5047325703" description="Protein kinase domain-containing protein" evidence="9">
    <location>
        <begin position="17"/>
        <end position="623"/>
    </location>
</feature>
<dbReference type="SMART" id="SM00220">
    <property type="entry name" value="S_TKc"/>
    <property type="match status" value="1"/>
</dbReference>
<feature type="domain" description="Protein kinase" evidence="10">
    <location>
        <begin position="157"/>
        <end position="428"/>
    </location>
</feature>
<reference evidence="11 12" key="1">
    <citation type="journal article" date="2023" name="bioRxiv">
        <title>Genome report: Whole genome sequence and annotation of Penstemon davidsonii.</title>
        <authorList>
            <person name="Ostevik K.L."/>
            <person name="Alabady M."/>
            <person name="Zhang M."/>
            <person name="Rausher M.D."/>
        </authorList>
    </citation>
    <scope>NUCLEOTIDE SEQUENCE [LARGE SCALE GENOMIC DNA]</scope>
    <source>
        <strain evidence="11">DNT005</strain>
        <tissue evidence="11">Whole leaf</tissue>
    </source>
</reference>
<evidence type="ECO:0000256" key="6">
    <source>
        <dbReference type="PROSITE-ProRule" id="PRU10141"/>
    </source>
</evidence>